<dbReference type="EMBL" id="ML119808">
    <property type="protein sequence ID" value="RPA73869.1"/>
    <property type="molecule type" value="Genomic_DNA"/>
</dbReference>
<dbReference type="Proteomes" id="UP000275078">
    <property type="component" value="Unassembled WGS sequence"/>
</dbReference>
<protein>
    <submittedName>
        <fullName evidence="1">Uncharacterized protein</fullName>
    </submittedName>
</protein>
<proteinExistence type="predicted"/>
<sequence>MNQTTVHVKLNATTHATIVRWTPSEIAELGIEDHIKPGYNPEKSPHIDAETYHSLIATEKEKYVAMLDRLIAESLRTVEFFKANPQYDTEDDRIT</sequence>
<reference evidence="1 2" key="1">
    <citation type="journal article" date="2018" name="Nat. Ecol. Evol.">
        <title>Pezizomycetes genomes reveal the molecular basis of ectomycorrhizal truffle lifestyle.</title>
        <authorList>
            <person name="Murat C."/>
            <person name="Payen T."/>
            <person name="Noel B."/>
            <person name="Kuo A."/>
            <person name="Morin E."/>
            <person name="Chen J."/>
            <person name="Kohler A."/>
            <person name="Krizsan K."/>
            <person name="Balestrini R."/>
            <person name="Da Silva C."/>
            <person name="Montanini B."/>
            <person name="Hainaut M."/>
            <person name="Levati E."/>
            <person name="Barry K.W."/>
            <person name="Belfiori B."/>
            <person name="Cichocki N."/>
            <person name="Clum A."/>
            <person name="Dockter R.B."/>
            <person name="Fauchery L."/>
            <person name="Guy J."/>
            <person name="Iotti M."/>
            <person name="Le Tacon F."/>
            <person name="Lindquist E.A."/>
            <person name="Lipzen A."/>
            <person name="Malagnac F."/>
            <person name="Mello A."/>
            <person name="Molinier V."/>
            <person name="Miyauchi S."/>
            <person name="Poulain J."/>
            <person name="Riccioni C."/>
            <person name="Rubini A."/>
            <person name="Sitrit Y."/>
            <person name="Splivallo R."/>
            <person name="Traeger S."/>
            <person name="Wang M."/>
            <person name="Zifcakova L."/>
            <person name="Wipf D."/>
            <person name="Zambonelli A."/>
            <person name="Paolocci F."/>
            <person name="Nowrousian M."/>
            <person name="Ottonello S."/>
            <person name="Baldrian P."/>
            <person name="Spatafora J.W."/>
            <person name="Henrissat B."/>
            <person name="Nagy L.G."/>
            <person name="Aury J.M."/>
            <person name="Wincker P."/>
            <person name="Grigoriev I.V."/>
            <person name="Bonfante P."/>
            <person name="Martin F.M."/>
        </authorList>
    </citation>
    <scope>NUCLEOTIDE SEQUENCE [LARGE SCALE GENOMIC DNA]</scope>
    <source>
        <strain evidence="1 2">RN42</strain>
    </source>
</reference>
<keyword evidence="2" id="KW-1185">Reference proteome</keyword>
<dbReference type="AlphaFoldDB" id="A0A3N4HJ06"/>
<evidence type="ECO:0000313" key="1">
    <source>
        <dbReference type="EMBL" id="RPA73869.1"/>
    </source>
</evidence>
<gene>
    <name evidence="1" type="ORF">BJ508DRAFT_333639</name>
</gene>
<evidence type="ECO:0000313" key="2">
    <source>
        <dbReference type="Proteomes" id="UP000275078"/>
    </source>
</evidence>
<accession>A0A3N4HJ06</accession>
<organism evidence="1 2">
    <name type="scientific">Ascobolus immersus RN42</name>
    <dbReference type="NCBI Taxonomy" id="1160509"/>
    <lineage>
        <taxon>Eukaryota</taxon>
        <taxon>Fungi</taxon>
        <taxon>Dikarya</taxon>
        <taxon>Ascomycota</taxon>
        <taxon>Pezizomycotina</taxon>
        <taxon>Pezizomycetes</taxon>
        <taxon>Pezizales</taxon>
        <taxon>Ascobolaceae</taxon>
        <taxon>Ascobolus</taxon>
    </lineage>
</organism>
<name>A0A3N4HJ06_ASCIM</name>